<proteinExistence type="inferred from homology"/>
<evidence type="ECO:0000256" key="4">
    <source>
        <dbReference type="ARBA" id="ARBA00022989"/>
    </source>
</evidence>
<feature type="compositionally biased region" description="Low complexity" evidence="6">
    <location>
        <begin position="1"/>
        <end position="32"/>
    </location>
</feature>
<organism evidence="9 10">
    <name type="scientific">Phyllosticta paracitricarpa</name>
    <dbReference type="NCBI Taxonomy" id="2016321"/>
    <lineage>
        <taxon>Eukaryota</taxon>
        <taxon>Fungi</taxon>
        <taxon>Dikarya</taxon>
        <taxon>Ascomycota</taxon>
        <taxon>Pezizomycotina</taxon>
        <taxon>Dothideomycetes</taxon>
        <taxon>Dothideomycetes incertae sedis</taxon>
        <taxon>Botryosphaeriales</taxon>
        <taxon>Phyllostictaceae</taxon>
        <taxon>Phyllosticta</taxon>
    </lineage>
</organism>
<comment type="subcellular location">
    <subcellularLocation>
        <location evidence="1">Membrane</location>
        <topology evidence="1">Single-pass type IV membrane protein</topology>
    </subcellularLocation>
</comment>
<keyword evidence="10" id="KW-1185">Reference proteome</keyword>
<keyword evidence="5 7" id="KW-0472">Membrane</keyword>
<dbReference type="InterPro" id="IPR006011">
    <property type="entry name" value="Syntaxin_N"/>
</dbReference>
<evidence type="ECO:0000256" key="6">
    <source>
        <dbReference type="SAM" id="MobiDB-lite"/>
    </source>
</evidence>
<keyword evidence="3 7" id="KW-0812">Transmembrane</keyword>
<keyword evidence="4 7" id="KW-1133">Transmembrane helix</keyword>
<evidence type="ECO:0000313" key="9">
    <source>
        <dbReference type="EMBL" id="KAK7606457.1"/>
    </source>
</evidence>
<comment type="caution">
    <text evidence="9">The sequence shown here is derived from an EMBL/GenBank/DDBJ whole genome shotgun (WGS) entry which is preliminary data.</text>
</comment>
<evidence type="ECO:0000313" key="10">
    <source>
        <dbReference type="Proteomes" id="UP001367316"/>
    </source>
</evidence>
<dbReference type="Proteomes" id="UP001367316">
    <property type="component" value="Unassembled WGS sequence"/>
</dbReference>
<gene>
    <name evidence="9" type="ORF">JOL62DRAFT_587196</name>
</gene>
<dbReference type="Pfam" id="PF00804">
    <property type="entry name" value="Syntaxin"/>
    <property type="match status" value="1"/>
</dbReference>
<accession>A0ABR1MU37</accession>
<dbReference type="PROSITE" id="PS50192">
    <property type="entry name" value="T_SNARE"/>
    <property type="match status" value="1"/>
</dbReference>
<comment type="similarity">
    <text evidence="2">Belongs to the syntaxin family.</text>
</comment>
<name>A0ABR1MU37_9PEZI</name>
<feature type="transmembrane region" description="Helical" evidence="7">
    <location>
        <begin position="303"/>
        <end position="325"/>
    </location>
</feature>
<evidence type="ECO:0000256" key="3">
    <source>
        <dbReference type="ARBA" id="ARBA00022692"/>
    </source>
</evidence>
<dbReference type="PANTHER" id="PTHR19957:SF307">
    <property type="entry name" value="PROTEIN SSO1-RELATED"/>
    <property type="match status" value="1"/>
</dbReference>
<dbReference type="CDD" id="cd15849">
    <property type="entry name" value="SNARE_Sso1"/>
    <property type="match status" value="1"/>
</dbReference>
<sequence length="340" mass="38554">MSYGGYNQYGGNPYEQQASANPYGQPSPYAAQQPPPLTHQQASNYSQPSQYSEIPMAEQGMAPPPQHILPDQAFLDRVSGCKDRIRGLTKNITDIGTIHQRLLSDANEANAHRQLEALTSDTQLLNTQIKDEIRFLETDAARSGNNALKNDQIRSVKNTFQKELHHYQDLEKHYRERMRDQIMRQYLIVNPEASQSEVEEAANVDWGNEGIFQTALKSNRSGQANSVLGAVRARHNDIQRIEKTMNELAQLFIDLNEAVVVQDSQVTQTEQKTEAVLDEGKQANVQLDKGIDHIRRRNRLRRWTLFIFILIVCIIALIVGLYFGLNNKNDNNNNNNNSGQ</sequence>
<evidence type="ECO:0000256" key="5">
    <source>
        <dbReference type="ARBA" id="ARBA00023136"/>
    </source>
</evidence>
<dbReference type="SMART" id="SM00503">
    <property type="entry name" value="SynN"/>
    <property type="match status" value="1"/>
</dbReference>
<dbReference type="InterPro" id="IPR010989">
    <property type="entry name" value="SNARE"/>
</dbReference>
<dbReference type="InterPro" id="IPR000727">
    <property type="entry name" value="T_SNARE_dom"/>
</dbReference>
<dbReference type="PANTHER" id="PTHR19957">
    <property type="entry name" value="SYNTAXIN"/>
    <property type="match status" value="1"/>
</dbReference>
<dbReference type="EMBL" id="JBBPBF010000048">
    <property type="protein sequence ID" value="KAK7606457.1"/>
    <property type="molecule type" value="Genomic_DNA"/>
</dbReference>
<evidence type="ECO:0000256" key="1">
    <source>
        <dbReference type="ARBA" id="ARBA00004211"/>
    </source>
</evidence>
<protein>
    <submittedName>
        <fullName evidence="9">t-SNARE</fullName>
    </submittedName>
</protein>
<feature type="region of interest" description="Disordered" evidence="6">
    <location>
        <begin position="1"/>
        <end position="49"/>
    </location>
</feature>
<evidence type="ECO:0000259" key="8">
    <source>
        <dbReference type="PROSITE" id="PS50192"/>
    </source>
</evidence>
<evidence type="ECO:0000256" key="2">
    <source>
        <dbReference type="ARBA" id="ARBA00009063"/>
    </source>
</evidence>
<evidence type="ECO:0000256" key="7">
    <source>
        <dbReference type="SAM" id="Phobius"/>
    </source>
</evidence>
<dbReference type="SUPFAM" id="SSF47661">
    <property type="entry name" value="t-snare proteins"/>
    <property type="match status" value="1"/>
</dbReference>
<dbReference type="Gene3D" id="1.20.58.70">
    <property type="match status" value="1"/>
</dbReference>
<feature type="domain" description="T-SNARE coiled-coil homology" evidence="8">
    <location>
        <begin position="228"/>
        <end position="290"/>
    </location>
</feature>
<reference evidence="9 10" key="1">
    <citation type="submission" date="2024-04" db="EMBL/GenBank/DDBJ databases">
        <title>Phyllosticta paracitricarpa is synonymous to the EU quarantine fungus P. citricarpa based on phylogenomic analyses.</title>
        <authorList>
            <consortium name="Lawrence Berkeley National Laboratory"/>
            <person name="Van ingen-buijs V.A."/>
            <person name="Van westerhoven A.C."/>
            <person name="Haridas S."/>
            <person name="Skiadas P."/>
            <person name="Martin F."/>
            <person name="Groenewald J.Z."/>
            <person name="Crous P.W."/>
            <person name="Seidl M.F."/>
        </authorList>
    </citation>
    <scope>NUCLEOTIDE SEQUENCE [LARGE SCALE GENOMIC DNA]</scope>
    <source>
        <strain evidence="9 10">CBS 141358</strain>
    </source>
</reference>
<feature type="compositionally biased region" description="Polar residues" evidence="6">
    <location>
        <begin position="38"/>
        <end position="49"/>
    </location>
</feature>
<dbReference type="InterPro" id="IPR045242">
    <property type="entry name" value="Syntaxin"/>
</dbReference>